<dbReference type="Pfam" id="PF13538">
    <property type="entry name" value="UvrD_C_2"/>
    <property type="match status" value="1"/>
</dbReference>
<dbReference type="RefSeq" id="WP_014808420.1">
    <property type="nucleotide sequence ID" value="NC_018025.1"/>
</dbReference>
<dbReference type="KEGG" id="dti:Desti_0528"/>
<evidence type="ECO:0000313" key="6">
    <source>
        <dbReference type="Proteomes" id="UP000006055"/>
    </source>
</evidence>
<dbReference type="Pfam" id="PF14520">
    <property type="entry name" value="HHH_5"/>
    <property type="match status" value="1"/>
</dbReference>
<dbReference type="PANTHER" id="PTHR43788">
    <property type="entry name" value="DNA2/NAM7 HELICASE FAMILY MEMBER"/>
    <property type="match status" value="1"/>
</dbReference>
<feature type="domain" description="Helix-hairpin-helix DNA-binding motif class 1" evidence="3">
    <location>
        <begin position="193"/>
        <end position="212"/>
    </location>
</feature>
<dbReference type="Gene3D" id="1.10.150.20">
    <property type="entry name" value="5' to 3' exonuclease, C-terminal subdomain"/>
    <property type="match status" value="1"/>
</dbReference>
<dbReference type="CDD" id="cd17933">
    <property type="entry name" value="DEXSc_RecD-like"/>
    <property type="match status" value="1"/>
</dbReference>
<evidence type="ECO:0000256" key="2">
    <source>
        <dbReference type="ARBA" id="ARBA00022840"/>
    </source>
</evidence>
<dbReference type="EMBL" id="CP003360">
    <property type="protein sequence ID" value="AFM23261.1"/>
    <property type="molecule type" value="Genomic_DNA"/>
</dbReference>
<dbReference type="NCBIfam" id="TIGR01448">
    <property type="entry name" value="recD_rel"/>
    <property type="match status" value="1"/>
</dbReference>
<dbReference type="PATRIC" id="fig|706587.4.peg.600"/>
<dbReference type="Pfam" id="PF14490">
    <property type="entry name" value="HHH_RecD2"/>
    <property type="match status" value="1"/>
</dbReference>
<proteinExistence type="inferred from homology"/>
<dbReference type="InterPro" id="IPR003593">
    <property type="entry name" value="AAA+_ATPase"/>
</dbReference>
<dbReference type="Gene3D" id="3.40.50.300">
    <property type="entry name" value="P-loop containing nucleotide triphosphate hydrolases"/>
    <property type="match status" value="2"/>
</dbReference>
<dbReference type="InterPro" id="IPR050534">
    <property type="entry name" value="Coronavir_polyprotein_1ab"/>
</dbReference>
<dbReference type="GO" id="GO:0043139">
    <property type="term" value="F:5'-3' DNA helicase activity"/>
    <property type="evidence" value="ECO:0007669"/>
    <property type="project" value="InterPro"/>
</dbReference>
<name>I4C120_DESTA</name>
<dbReference type="GO" id="GO:0006281">
    <property type="term" value="P:DNA repair"/>
    <property type="evidence" value="ECO:0007669"/>
    <property type="project" value="InterPro"/>
</dbReference>
<keyword evidence="1" id="KW-0547">Nucleotide-binding</keyword>
<dbReference type="Gene3D" id="1.10.10.2220">
    <property type="match status" value="1"/>
</dbReference>
<evidence type="ECO:0000256" key="1">
    <source>
        <dbReference type="ARBA" id="ARBA00022741"/>
    </source>
</evidence>
<dbReference type="PANTHER" id="PTHR43788:SF6">
    <property type="entry name" value="DNA HELICASE B"/>
    <property type="match status" value="1"/>
</dbReference>
<feature type="domain" description="Helix-hairpin-helix DNA-binding motif class 1" evidence="3">
    <location>
        <begin position="129"/>
        <end position="148"/>
    </location>
</feature>
<keyword evidence="2" id="KW-0067">ATP-binding</keyword>
<feature type="domain" description="Helix-hairpin-helix DNA-binding motif class 1" evidence="3">
    <location>
        <begin position="98"/>
        <end position="115"/>
    </location>
</feature>
<dbReference type="HOGENOM" id="CLU_007524_0_3_7"/>
<dbReference type="InterPro" id="IPR003583">
    <property type="entry name" value="Hlx-hairpin-Hlx_DNA-bd_motif"/>
</dbReference>
<dbReference type="InterPro" id="IPR055446">
    <property type="entry name" value="RecD2_N_OB"/>
</dbReference>
<dbReference type="GO" id="GO:0003677">
    <property type="term" value="F:DNA binding"/>
    <property type="evidence" value="ECO:0007669"/>
    <property type="project" value="InterPro"/>
</dbReference>
<protein>
    <submittedName>
        <fullName evidence="5">Helicase, putative, RecD/TraA family</fullName>
    </submittedName>
</protein>
<dbReference type="HAMAP" id="MF_01488">
    <property type="entry name" value="RecD2"/>
    <property type="match status" value="1"/>
</dbReference>
<accession>I4C120</accession>
<dbReference type="Pfam" id="PF18335">
    <property type="entry name" value="SH3_13"/>
    <property type="match status" value="1"/>
</dbReference>
<dbReference type="InterPro" id="IPR010994">
    <property type="entry name" value="RuvA_2-like"/>
</dbReference>
<dbReference type="InterPro" id="IPR006345">
    <property type="entry name" value="RecD2"/>
</dbReference>
<dbReference type="GO" id="GO:0006310">
    <property type="term" value="P:DNA recombination"/>
    <property type="evidence" value="ECO:0007669"/>
    <property type="project" value="InterPro"/>
</dbReference>
<dbReference type="Pfam" id="PF13245">
    <property type="entry name" value="AAA_19"/>
    <property type="match status" value="1"/>
</dbReference>
<keyword evidence="5" id="KW-0378">Hydrolase</keyword>
<feature type="domain" description="AAA+ ATPase" evidence="4">
    <location>
        <begin position="342"/>
        <end position="483"/>
    </location>
</feature>
<dbReference type="CDD" id="cd18809">
    <property type="entry name" value="SF1_C_RecD"/>
    <property type="match status" value="1"/>
</dbReference>
<dbReference type="InterPro" id="IPR041451">
    <property type="entry name" value="RecD2_SH13"/>
</dbReference>
<dbReference type="Pfam" id="PF23139">
    <property type="entry name" value="OB_YrrC"/>
    <property type="match status" value="1"/>
</dbReference>
<keyword evidence="5" id="KW-0347">Helicase</keyword>
<dbReference type="AlphaFoldDB" id="I4C120"/>
<dbReference type="SUPFAM" id="SSF52540">
    <property type="entry name" value="P-loop containing nucleoside triphosphate hydrolases"/>
    <property type="match status" value="2"/>
</dbReference>
<dbReference type="SMART" id="SM00382">
    <property type="entry name" value="AAA"/>
    <property type="match status" value="1"/>
</dbReference>
<evidence type="ECO:0000259" key="4">
    <source>
        <dbReference type="SMART" id="SM00382"/>
    </source>
</evidence>
<sequence>MAGNEKKHAERAIALEGVLDRLVFASDSSEFIVGRLTVRGRRDPVTIVGLLPKPRPGETLLLQGQWEFDKKFGEQFRFETAEARVPSTIQGIEKYLSSDLIKGIGPEMAKRITAVFGEKTLDIIEKKPEKLRNVPGIGPVRAEKISEAFVEQKSIRDVMLFLQTHGVSTTYAYKIFKRYGNKSARVVSENPYVLATDIRGIGFRSADKIAGSIGIDMRSPLRANAGILHVLDTAQAEGHVYYPLPTLLQKSRELLGIDNHTLEKCVENLAVSGTVVIEGDDRVYLAAMAARENAVARNMRELMIAARFLPGIKIDAAIQWVQQQQGLTLSEAQCEALHAVVEYKVLIVTGGPGTGKTTLLKSLIEILERKKLRVLLCAPTGRAAKRLAEATGREARTVHRLLEYSPSEGGFQRGPSRPLEAEAVVVDETSMVDISLMYYLLGAIHPQTTLILVGDADQLPSVGPGNVLGDLIESGKIHVVRLQTVFRQASESMIVMNAHRINQGLLPAPTGDANALSDFYFIEKDDPDECVRLIKEMVSNRIPGRFGFDPVNDLQILSPMHKGSLGTENLNRELREVLNPYGTKIRGDRFRVGDRVMQTRNNYDKEVFNGDIGRIENYNTEEEEALIEFDGRSVIYHISELDEIALAYAVTIHKAQGSEYPCVIIPMTTQHYVLLRRNLLYTALTRGKSLVVVIGSLKALQMAVENRIVEPRFTHLAAKI</sequence>
<dbReference type="eggNOG" id="COG0507">
    <property type="taxonomic scope" value="Bacteria"/>
</dbReference>
<organism evidence="5 6">
    <name type="scientific">Desulfomonile tiedjei (strain ATCC 49306 / DSM 6799 / DCB-1)</name>
    <dbReference type="NCBI Taxonomy" id="706587"/>
    <lineage>
        <taxon>Bacteria</taxon>
        <taxon>Pseudomonadati</taxon>
        <taxon>Thermodesulfobacteriota</taxon>
        <taxon>Desulfomonilia</taxon>
        <taxon>Desulfomonilales</taxon>
        <taxon>Desulfomonilaceae</taxon>
        <taxon>Desulfomonile</taxon>
    </lineage>
</organism>
<dbReference type="Proteomes" id="UP000006055">
    <property type="component" value="Chromosome"/>
</dbReference>
<reference evidence="6" key="1">
    <citation type="submission" date="2012-06" db="EMBL/GenBank/DDBJ databases">
        <title>Complete sequence of chromosome of Desulfomonile tiedjei DSM 6799.</title>
        <authorList>
            <person name="Lucas S."/>
            <person name="Copeland A."/>
            <person name="Lapidus A."/>
            <person name="Glavina del Rio T."/>
            <person name="Dalin E."/>
            <person name="Tice H."/>
            <person name="Bruce D."/>
            <person name="Goodwin L."/>
            <person name="Pitluck S."/>
            <person name="Peters L."/>
            <person name="Ovchinnikova G."/>
            <person name="Zeytun A."/>
            <person name="Lu M."/>
            <person name="Kyrpides N."/>
            <person name="Mavromatis K."/>
            <person name="Ivanova N."/>
            <person name="Brettin T."/>
            <person name="Detter J.C."/>
            <person name="Han C."/>
            <person name="Larimer F."/>
            <person name="Land M."/>
            <person name="Hauser L."/>
            <person name="Markowitz V."/>
            <person name="Cheng J.-F."/>
            <person name="Hugenholtz P."/>
            <person name="Woyke T."/>
            <person name="Wu D."/>
            <person name="Spring S."/>
            <person name="Schroeder M."/>
            <person name="Brambilla E."/>
            <person name="Klenk H.-P."/>
            <person name="Eisen J.A."/>
        </authorList>
    </citation>
    <scope>NUCLEOTIDE SEQUENCE [LARGE SCALE GENOMIC DNA]</scope>
    <source>
        <strain evidence="6">ATCC 49306 / DSM 6799 / DCB-1</strain>
    </source>
</reference>
<keyword evidence="6" id="KW-1185">Reference proteome</keyword>
<dbReference type="STRING" id="706587.Desti_0528"/>
<gene>
    <name evidence="5" type="ordered locus">Desti_0528</name>
</gene>
<dbReference type="InterPro" id="IPR027785">
    <property type="entry name" value="UvrD-like_helicase_C"/>
</dbReference>
<dbReference type="GO" id="GO:0017116">
    <property type="term" value="F:single-stranded DNA helicase activity"/>
    <property type="evidence" value="ECO:0007669"/>
    <property type="project" value="TreeGrafter"/>
</dbReference>
<evidence type="ECO:0000259" key="3">
    <source>
        <dbReference type="SMART" id="SM00278"/>
    </source>
</evidence>
<dbReference type="OrthoDB" id="9763659at2"/>
<dbReference type="SUPFAM" id="SSF47781">
    <property type="entry name" value="RuvA domain 2-like"/>
    <property type="match status" value="1"/>
</dbReference>
<dbReference type="eggNOG" id="COG0272">
    <property type="taxonomic scope" value="Bacteria"/>
</dbReference>
<dbReference type="InterPro" id="IPR029493">
    <property type="entry name" value="RecD2-like_HHH"/>
</dbReference>
<dbReference type="Gene3D" id="2.30.30.940">
    <property type="match status" value="1"/>
</dbReference>
<evidence type="ECO:0000313" key="5">
    <source>
        <dbReference type="EMBL" id="AFM23261.1"/>
    </source>
</evidence>
<dbReference type="GO" id="GO:0009338">
    <property type="term" value="C:exodeoxyribonuclease V complex"/>
    <property type="evidence" value="ECO:0007669"/>
    <property type="project" value="TreeGrafter"/>
</dbReference>
<dbReference type="SMART" id="SM00278">
    <property type="entry name" value="HhH1"/>
    <property type="match status" value="3"/>
</dbReference>
<dbReference type="GO" id="GO:0005524">
    <property type="term" value="F:ATP binding"/>
    <property type="evidence" value="ECO:0007669"/>
    <property type="project" value="UniProtKB-KW"/>
</dbReference>
<dbReference type="InterPro" id="IPR027417">
    <property type="entry name" value="P-loop_NTPase"/>
</dbReference>